<comment type="cofactor">
    <cofactor evidence="1 7 9">
        <name>pyridoxal 5'-phosphate</name>
        <dbReference type="ChEBI" id="CHEBI:597326"/>
    </cofactor>
</comment>
<gene>
    <name evidence="11" type="ORF">SPIROBIBN47_240047</name>
</gene>
<dbReference type="SUPFAM" id="SSF53383">
    <property type="entry name" value="PLP-dependent transferases"/>
    <property type="match status" value="1"/>
</dbReference>
<evidence type="ECO:0000256" key="1">
    <source>
        <dbReference type="ARBA" id="ARBA00001933"/>
    </source>
</evidence>
<feature type="binding site" evidence="6">
    <location>
        <position position="342"/>
    </location>
    <ligand>
        <name>substrate</name>
    </ligand>
</feature>
<evidence type="ECO:0000256" key="5">
    <source>
        <dbReference type="ARBA" id="ARBA00022898"/>
    </source>
</evidence>
<accession>A0A3P3XI68</accession>
<dbReference type="InterPro" id="IPR015422">
    <property type="entry name" value="PyrdxlP-dep_Trfase_small"/>
</dbReference>
<sequence>MKGKRLLMIPGPIEFTDEVLAEMSLPTLSHVDPQFIEEFGQAIEKMRKVWLAPNGQPFAVAGSGTLAMELAAANITEPGDNVLIVHTGYFSDRMADIFRLHGANVDIVPSEVGDLPSVEVVRAALTIKKYKILSITHVDTSTGVRADVKNLAAAAHETGTLVVVDGVCAVAGEELRMEEWGVDIALTASQKAVGVPPGLALLVASSRAIDAFKARKSPVRAYYCDWQYWLPVMEAYEARKAAYFGTPPVNLVRALNVSLGQILSEGMDARFARHAKNARAFRAGLTAMGVKFVPAREEIYANTLTAVWYPEGIDASVLGYIAAEGAVLAGGLHPAIKTKYFRIGHMGMSDASEILATLGAIERGFARAGYRFSPGSAVAAAQAVLAKG</sequence>
<dbReference type="InterPro" id="IPR020578">
    <property type="entry name" value="Aminotrans_V_PyrdxlP_BS"/>
</dbReference>
<keyword evidence="4 11" id="KW-0808">Transferase</keyword>
<comment type="similarity">
    <text evidence="2 8">Belongs to the class-V pyridoxal-phosphate-dependent aminotransferase family.</text>
</comment>
<dbReference type="PROSITE" id="PS00595">
    <property type="entry name" value="AA_TRANSFER_CLASS_5"/>
    <property type="match status" value="1"/>
</dbReference>
<evidence type="ECO:0000256" key="7">
    <source>
        <dbReference type="PIRSR" id="PIRSR000524-50"/>
    </source>
</evidence>
<dbReference type="InterPro" id="IPR024169">
    <property type="entry name" value="SP_NH2Trfase/AEP_transaminase"/>
</dbReference>
<dbReference type="PIRSF" id="PIRSF000524">
    <property type="entry name" value="SPT"/>
    <property type="match status" value="1"/>
</dbReference>
<organism evidence="11">
    <name type="scientific">uncultured spirochete</name>
    <dbReference type="NCBI Taxonomy" id="156406"/>
    <lineage>
        <taxon>Bacteria</taxon>
        <taxon>Pseudomonadati</taxon>
        <taxon>Spirochaetota</taxon>
        <taxon>Spirochaetia</taxon>
        <taxon>Spirochaetales</taxon>
        <taxon>environmental samples</taxon>
    </lineage>
</organism>
<protein>
    <submittedName>
        <fullName evidence="11">Serine--glyoxylate aminotransferase protein</fullName>
    </submittedName>
</protein>
<reference evidence="11" key="1">
    <citation type="submission" date="2017-02" db="EMBL/GenBank/DDBJ databases">
        <authorList>
            <person name="Regsiter A."/>
            <person name="William W."/>
        </authorList>
    </citation>
    <scope>NUCLEOTIDE SEQUENCE</scope>
    <source>
        <strain evidence="11">Bib</strain>
    </source>
</reference>
<evidence type="ECO:0000259" key="10">
    <source>
        <dbReference type="Pfam" id="PF00266"/>
    </source>
</evidence>
<feature type="domain" description="Aminotransferase class V" evidence="10">
    <location>
        <begin position="28"/>
        <end position="335"/>
    </location>
</feature>
<dbReference type="GO" id="GO:0008453">
    <property type="term" value="F:alanine-glyoxylate transaminase activity"/>
    <property type="evidence" value="ECO:0007669"/>
    <property type="project" value="TreeGrafter"/>
</dbReference>
<proteinExistence type="inferred from homology"/>
<dbReference type="Pfam" id="PF00266">
    <property type="entry name" value="Aminotran_5"/>
    <property type="match status" value="1"/>
</dbReference>
<dbReference type="FunFam" id="3.40.640.10:FF:000027">
    <property type="entry name" value="Serine--pyruvate aminotransferase, mitochondrial"/>
    <property type="match status" value="1"/>
</dbReference>
<keyword evidence="5 7" id="KW-0663">Pyridoxal phosphate</keyword>
<evidence type="ECO:0000256" key="9">
    <source>
        <dbReference type="RuleBase" id="RU004504"/>
    </source>
</evidence>
<dbReference type="Gene3D" id="3.90.1150.10">
    <property type="entry name" value="Aspartate Aminotransferase, domain 1"/>
    <property type="match status" value="1"/>
</dbReference>
<dbReference type="InterPro" id="IPR015421">
    <property type="entry name" value="PyrdxlP-dep_Trfase_major"/>
</dbReference>
<dbReference type="GO" id="GO:0019265">
    <property type="term" value="P:glycine biosynthetic process, by transamination of glyoxylate"/>
    <property type="evidence" value="ECO:0007669"/>
    <property type="project" value="TreeGrafter"/>
</dbReference>
<evidence type="ECO:0000313" key="11">
    <source>
        <dbReference type="EMBL" id="SLM12298.1"/>
    </source>
</evidence>
<dbReference type="EMBL" id="FWDM01000017">
    <property type="protein sequence ID" value="SLM12298.1"/>
    <property type="molecule type" value="Genomic_DNA"/>
</dbReference>
<dbReference type="PANTHER" id="PTHR21152:SF24">
    <property type="entry name" value="ALANINE--GLYOXYLATE AMINOTRANSFERASE 1"/>
    <property type="match status" value="1"/>
</dbReference>
<keyword evidence="3 11" id="KW-0032">Aminotransferase</keyword>
<name>A0A3P3XI68_9SPIR</name>
<dbReference type="PANTHER" id="PTHR21152">
    <property type="entry name" value="AMINOTRANSFERASE CLASS V"/>
    <property type="match status" value="1"/>
</dbReference>
<evidence type="ECO:0000256" key="4">
    <source>
        <dbReference type="ARBA" id="ARBA00022679"/>
    </source>
</evidence>
<dbReference type="GO" id="GO:0004760">
    <property type="term" value="F:L-serine-pyruvate transaminase activity"/>
    <property type="evidence" value="ECO:0007669"/>
    <property type="project" value="TreeGrafter"/>
</dbReference>
<feature type="modified residue" description="N6-(pyridoxal phosphate)lysine" evidence="7">
    <location>
        <position position="191"/>
    </location>
</feature>
<evidence type="ECO:0000256" key="6">
    <source>
        <dbReference type="PIRSR" id="PIRSR000524-1"/>
    </source>
</evidence>
<dbReference type="AlphaFoldDB" id="A0A3P3XI68"/>
<evidence type="ECO:0000256" key="8">
    <source>
        <dbReference type="RuleBase" id="RU004075"/>
    </source>
</evidence>
<dbReference type="InterPro" id="IPR000192">
    <property type="entry name" value="Aminotrans_V_dom"/>
</dbReference>
<evidence type="ECO:0000256" key="2">
    <source>
        <dbReference type="ARBA" id="ARBA00009236"/>
    </source>
</evidence>
<evidence type="ECO:0000256" key="3">
    <source>
        <dbReference type="ARBA" id="ARBA00022576"/>
    </source>
</evidence>
<dbReference type="Gene3D" id="3.40.640.10">
    <property type="entry name" value="Type I PLP-dependent aspartate aminotransferase-like (Major domain)"/>
    <property type="match status" value="1"/>
</dbReference>
<dbReference type="InterPro" id="IPR015424">
    <property type="entry name" value="PyrdxlP-dep_Trfase"/>
</dbReference>